<evidence type="ECO:0000259" key="4">
    <source>
        <dbReference type="Pfam" id="PF00248"/>
    </source>
</evidence>
<dbReference type="AlphaFoldDB" id="A0AAD1ZZG4"/>
<dbReference type="InterPro" id="IPR036812">
    <property type="entry name" value="NAD(P)_OxRdtase_dom_sf"/>
</dbReference>
<dbReference type="Gene3D" id="3.20.20.100">
    <property type="entry name" value="NADP-dependent oxidoreductase domain"/>
    <property type="match status" value="2"/>
</dbReference>
<dbReference type="EMBL" id="OU503051">
    <property type="protein sequence ID" value="CAI9778249.1"/>
    <property type="molecule type" value="Genomic_DNA"/>
</dbReference>
<dbReference type="InterPro" id="IPR023210">
    <property type="entry name" value="NADP_OxRdtase_dom"/>
</dbReference>
<feature type="domain" description="NADP-dependent oxidoreductase" evidence="4">
    <location>
        <begin position="8"/>
        <end position="58"/>
    </location>
</feature>
<proteinExistence type="inferred from homology"/>
<dbReference type="GO" id="GO:0016491">
    <property type="term" value="F:oxidoreductase activity"/>
    <property type="evidence" value="ECO:0007669"/>
    <property type="project" value="UniProtKB-KW"/>
</dbReference>
<dbReference type="InterPro" id="IPR005399">
    <property type="entry name" value="K_chnl_volt-dep_bsu_KCNAB-rel"/>
</dbReference>
<keyword evidence="3" id="KW-0560">Oxidoreductase</keyword>
<evidence type="ECO:0000256" key="1">
    <source>
        <dbReference type="ARBA" id="ARBA00006515"/>
    </source>
</evidence>
<sequence>MMPNPSSNAAVSDNGVNFFDNAEVYANGQAEEIMGQAIKELGWRRSDLLISTKIFWGEGSGPNDKGPDLCTPIEETVRAMNYVIDKGWAFYWGTSECSAQQITEAWAVAERLDLVGPIVEQPEYNLFTRQKVELDYLPLYNKYGLGLTTWSPLASGFLTGKYNSGNIPSDSRFALENYKGLVELSVGFVYTAIILKDYLALRKIIASLPQLCEPAKIHTESVSVAEKAKADAISAVNCD</sequence>
<keyword evidence="6" id="KW-1185">Reference proteome</keyword>
<dbReference type="PANTHER" id="PTHR43150">
    <property type="entry name" value="HYPERKINETIC, ISOFORM M"/>
    <property type="match status" value="1"/>
</dbReference>
<dbReference type="SUPFAM" id="SSF51430">
    <property type="entry name" value="NAD(P)-linked oxidoreductase"/>
    <property type="match status" value="1"/>
</dbReference>
<evidence type="ECO:0000313" key="6">
    <source>
        <dbReference type="Proteomes" id="UP000834106"/>
    </source>
</evidence>
<name>A0AAD1ZZG4_9LAMI</name>
<comment type="similarity">
    <text evidence="1">Belongs to the shaker potassium channel beta subunit family.</text>
</comment>
<evidence type="ECO:0000256" key="3">
    <source>
        <dbReference type="ARBA" id="ARBA00023002"/>
    </source>
</evidence>
<protein>
    <recommendedName>
        <fullName evidence="4">NADP-dependent oxidoreductase domain-containing protein</fullName>
    </recommendedName>
</protein>
<organism evidence="5 6">
    <name type="scientific">Fraxinus pennsylvanica</name>
    <dbReference type="NCBI Taxonomy" id="56036"/>
    <lineage>
        <taxon>Eukaryota</taxon>
        <taxon>Viridiplantae</taxon>
        <taxon>Streptophyta</taxon>
        <taxon>Embryophyta</taxon>
        <taxon>Tracheophyta</taxon>
        <taxon>Spermatophyta</taxon>
        <taxon>Magnoliopsida</taxon>
        <taxon>eudicotyledons</taxon>
        <taxon>Gunneridae</taxon>
        <taxon>Pentapetalae</taxon>
        <taxon>asterids</taxon>
        <taxon>lamiids</taxon>
        <taxon>Lamiales</taxon>
        <taxon>Oleaceae</taxon>
        <taxon>Oleeae</taxon>
        <taxon>Fraxinus</taxon>
    </lineage>
</organism>
<keyword evidence="2" id="KW-0521">NADP</keyword>
<evidence type="ECO:0000256" key="2">
    <source>
        <dbReference type="ARBA" id="ARBA00022857"/>
    </source>
</evidence>
<feature type="domain" description="NADP-dependent oxidoreductase" evidence="4">
    <location>
        <begin position="67"/>
        <end position="213"/>
    </location>
</feature>
<dbReference type="Pfam" id="PF00248">
    <property type="entry name" value="Aldo_ket_red"/>
    <property type="match status" value="2"/>
</dbReference>
<accession>A0AAD1ZZG4</accession>
<reference evidence="5" key="1">
    <citation type="submission" date="2023-05" db="EMBL/GenBank/DDBJ databases">
        <authorList>
            <person name="Huff M."/>
        </authorList>
    </citation>
    <scope>NUCLEOTIDE SEQUENCE</scope>
</reference>
<evidence type="ECO:0000313" key="5">
    <source>
        <dbReference type="EMBL" id="CAI9778249.1"/>
    </source>
</evidence>
<gene>
    <name evidence="5" type="ORF">FPE_LOCUS25679</name>
</gene>
<dbReference type="Proteomes" id="UP000834106">
    <property type="component" value="Chromosome 16"/>
</dbReference>
<dbReference type="PANTHER" id="PTHR43150:SF2">
    <property type="entry name" value="HYPERKINETIC, ISOFORM M"/>
    <property type="match status" value="1"/>
</dbReference>